<keyword evidence="2" id="KW-1185">Reference proteome</keyword>
<evidence type="ECO:0000313" key="1">
    <source>
        <dbReference type="EMBL" id="PTQ12667.1"/>
    </source>
</evidence>
<dbReference type="EMBL" id="NWBU01000004">
    <property type="protein sequence ID" value="PTQ12667.1"/>
    <property type="molecule type" value="Genomic_DNA"/>
</dbReference>
<evidence type="ECO:0000313" key="2">
    <source>
        <dbReference type="Proteomes" id="UP000244162"/>
    </source>
</evidence>
<name>A0A2T5G0J0_9SPHN</name>
<sequence length="202" mass="22351">MPVFRKAMDWLADLPRRDRKVTYRASINARVAPHVMPLLNRIVADDEDGDTLRNSLIPWQRAERPPIAIYRGDLSTCRIDGPWQVAGDHWFPLGGLILSPGVTAHLNPFEAQALHRHMEKAIEDAIVAWVRDHDLHAMRPVPEEIDRKPADRAAKAMIAAWASGQREADAVPDTSPGEAGDCCSSEAASAMCKACRKGPDHV</sequence>
<dbReference type="AlphaFoldDB" id="A0A2T5G0J0"/>
<dbReference type="RefSeq" id="WP_107965904.1">
    <property type="nucleotide sequence ID" value="NZ_NWBU01000004.1"/>
</dbReference>
<comment type="caution">
    <text evidence="1">The sequence shown here is derived from an EMBL/GenBank/DDBJ whole genome shotgun (WGS) entry which is preliminary data.</text>
</comment>
<organism evidence="1 2">
    <name type="scientific">Sphingomonas oleivorans</name>
    <dbReference type="NCBI Taxonomy" id="1735121"/>
    <lineage>
        <taxon>Bacteria</taxon>
        <taxon>Pseudomonadati</taxon>
        <taxon>Pseudomonadota</taxon>
        <taxon>Alphaproteobacteria</taxon>
        <taxon>Sphingomonadales</taxon>
        <taxon>Sphingomonadaceae</taxon>
        <taxon>Sphingomonas</taxon>
    </lineage>
</organism>
<gene>
    <name evidence="1" type="ORF">CLG96_00405</name>
</gene>
<accession>A0A2T5G0J0</accession>
<reference evidence="1 2" key="1">
    <citation type="submission" date="2017-09" db="EMBL/GenBank/DDBJ databases">
        <title>Sphingomonas panjinensis sp.nov., isolated from oil-contaminated soil.</title>
        <authorList>
            <person name="Wang L."/>
            <person name="Chen L."/>
        </authorList>
    </citation>
    <scope>NUCLEOTIDE SEQUENCE [LARGE SCALE GENOMIC DNA]</scope>
    <source>
        <strain evidence="1 2">FW-11</strain>
    </source>
</reference>
<proteinExistence type="predicted"/>
<dbReference type="OrthoDB" id="7447588at2"/>
<protein>
    <submittedName>
        <fullName evidence="1">Uncharacterized protein</fullName>
    </submittedName>
</protein>
<dbReference type="Proteomes" id="UP000244162">
    <property type="component" value="Unassembled WGS sequence"/>
</dbReference>